<accession>A0AAF3J447</accession>
<dbReference type="Pfam" id="PF00059">
    <property type="entry name" value="Lectin_C"/>
    <property type="match status" value="1"/>
</dbReference>
<sequence>MPRRIDRLRRSGRMCVSAIAANSQSYIGVINSNGAWIYDDGTPLVYQNWRTGHPQANASCAVERAQDYKWTSVSCDALHTFICSIPDRIIAFIICFLTLPAEMTTTNEAICNSTCVGVGPFTNVVECCLYIGYWTGYPYYTGFCSFDDKAYCVDGN</sequence>
<dbReference type="Proteomes" id="UP000887575">
    <property type="component" value="Unassembled WGS sequence"/>
</dbReference>
<evidence type="ECO:0000313" key="2">
    <source>
        <dbReference type="Proteomes" id="UP000887575"/>
    </source>
</evidence>
<dbReference type="PROSITE" id="PS50041">
    <property type="entry name" value="C_TYPE_LECTIN_2"/>
    <property type="match status" value="1"/>
</dbReference>
<organism evidence="2 3">
    <name type="scientific">Mesorhabditis belari</name>
    <dbReference type="NCBI Taxonomy" id="2138241"/>
    <lineage>
        <taxon>Eukaryota</taxon>
        <taxon>Metazoa</taxon>
        <taxon>Ecdysozoa</taxon>
        <taxon>Nematoda</taxon>
        <taxon>Chromadorea</taxon>
        <taxon>Rhabditida</taxon>
        <taxon>Rhabditina</taxon>
        <taxon>Rhabditomorpha</taxon>
        <taxon>Rhabditoidea</taxon>
        <taxon>Rhabditidae</taxon>
        <taxon>Mesorhabditinae</taxon>
        <taxon>Mesorhabditis</taxon>
    </lineage>
</organism>
<feature type="domain" description="C-type lectin" evidence="1">
    <location>
        <begin position="26"/>
        <end position="84"/>
    </location>
</feature>
<dbReference type="WBParaSite" id="MBELARI_LOCUS14995">
    <property type="protein sequence ID" value="MBELARI_LOCUS14995"/>
    <property type="gene ID" value="MBELARI_LOCUS14995"/>
</dbReference>
<protein>
    <recommendedName>
        <fullName evidence="1">C-type lectin domain-containing protein</fullName>
    </recommendedName>
</protein>
<name>A0AAF3J447_9BILA</name>
<reference evidence="3" key="1">
    <citation type="submission" date="2024-02" db="UniProtKB">
        <authorList>
            <consortium name="WormBaseParasite"/>
        </authorList>
    </citation>
    <scope>IDENTIFICATION</scope>
</reference>
<dbReference type="Gene3D" id="3.10.100.10">
    <property type="entry name" value="Mannose-Binding Protein A, subunit A"/>
    <property type="match status" value="1"/>
</dbReference>
<evidence type="ECO:0000259" key="1">
    <source>
        <dbReference type="PROSITE" id="PS50041"/>
    </source>
</evidence>
<keyword evidence="2" id="KW-1185">Reference proteome</keyword>
<dbReference type="SUPFAM" id="SSF56436">
    <property type="entry name" value="C-type lectin-like"/>
    <property type="match status" value="1"/>
</dbReference>
<evidence type="ECO:0000313" key="3">
    <source>
        <dbReference type="WBParaSite" id="MBELARI_LOCUS14995"/>
    </source>
</evidence>
<proteinExistence type="predicted"/>
<dbReference type="InterPro" id="IPR016187">
    <property type="entry name" value="CTDL_fold"/>
</dbReference>
<dbReference type="InterPro" id="IPR001304">
    <property type="entry name" value="C-type_lectin-like"/>
</dbReference>
<dbReference type="InterPro" id="IPR016186">
    <property type="entry name" value="C-type_lectin-like/link_sf"/>
</dbReference>
<dbReference type="AlphaFoldDB" id="A0AAF3J447"/>